<keyword evidence="3" id="KW-1185">Reference proteome</keyword>
<keyword evidence="1" id="KW-0472">Membrane</keyword>
<reference evidence="2 3" key="1">
    <citation type="submission" date="2015-02" db="EMBL/GenBank/DDBJ databases">
        <title>Single-cell genomics of uncultivated deep-branching MTB reveals a conserved set of magnetosome genes.</title>
        <authorList>
            <person name="Kolinko S."/>
            <person name="Richter M."/>
            <person name="Glockner F.O."/>
            <person name="Brachmann A."/>
            <person name="Schuler D."/>
        </authorList>
    </citation>
    <scope>NUCLEOTIDE SEQUENCE [LARGE SCALE GENOMIC DNA]</scope>
    <source>
        <strain evidence="2">SKK-01</strain>
    </source>
</reference>
<organism evidence="2 3">
    <name type="scientific">Candidatus Omnitrophus magneticus</name>
    <dbReference type="NCBI Taxonomy" id="1609969"/>
    <lineage>
        <taxon>Bacteria</taxon>
        <taxon>Pseudomonadati</taxon>
        <taxon>Candidatus Omnitrophota</taxon>
        <taxon>Candidatus Omnitrophus</taxon>
    </lineage>
</organism>
<protein>
    <submittedName>
        <fullName evidence="2">FHA domain containing protein</fullName>
    </submittedName>
</protein>
<feature type="transmembrane region" description="Helical" evidence="1">
    <location>
        <begin position="65"/>
        <end position="82"/>
    </location>
</feature>
<evidence type="ECO:0000313" key="3">
    <source>
        <dbReference type="Proteomes" id="UP000033428"/>
    </source>
</evidence>
<name>A0A0F0CT98_9BACT</name>
<keyword evidence="1" id="KW-0812">Transmembrane</keyword>
<feature type="transmembrane region" description="Helical" evidence="1">
    <location>
        <begin position="102"/>
        <end position="125"/>
    </location>
</feature>
<evidence type="ECO:0000313" key="2">
    <source>
        <dbReference type="EMBL" id="KJJ84751.1"/>
    </source>
</evidence>
<proteinExistence type="predicted"/>
<evidence type="ECO:0000256" key="1">
    <source>
        <dbReference type="SAM" id="Phobius"/>
    </source>
</evidence>
<gene>
    <name evidence="2" type="ORF">OMAG_001381</name>
</gene>
<sequence length="244" mass="27062">MEYGDPRPRNLRSDEDTIVKAPFLELLPSVVAYPFLGNGKVLLLAGTIFYVIVSNIPFIGGTLSLAAGGYICAFMMKIIVSTSQGDRELPDWPDFTDFLDDIIRPFAMIALTFAVSQMPAIIYCISDPHVLLTLDPILIILVLAGNFYLPMALIAVSMSNSIRGVNPVFIIPAIVKGPAAYFIACAILVLITTISRAVIDFVSHIPIYPLKVTVLAFLFLYFITVEMRIIGLLYYSNKERFDWL</sequence>
<feature type="transmembrane region" description="Helical" evidence="1">
    <location>
        <begin position="214"/>
        <end position="235"/>
    </location>
</feature>
<keyword evidence="1" id="KW-1133">Transmembrane helix</keyword>
<feature type="transmembrane region" description="Helical" evidence="1">
    <location>
        <begin position="137"/>
        <end position="159"/>
    </location>
</feature>
<dbReference type="EMBL" id="JYNY01000271">
    <property type="protein sequence ID" value="KJJ84751.1"/>
    <property type="molecule type" value="Genomic_DNA"/>
</dbReference>
<accession>A0A0F0CT98</accession>
<feature type="transmembrane region" description="Helical" evidence="1">
    <location>
        <begin position="31"/>
        <end position="53"/>
    </location>
</feature>
<dbReference type="AlphaFoldDB" id="A0A0F0CT98"/>
<dbReference type="Proteomes" id="UP000033428">
    <property type="component" value="Unassembled WGS sequence"/>
</dbReference>
<comment type="caution">
    <text evidence="2">The sequence shown here is derived from an EMBL/GenBank/DDBJ whole genome shotgun (WGS) entry which is preliminary data.</text>
</comment>
<feature type="transmembrane region" description="Helical" evidence="1">
    <location>
        <begin position="179"/>
        <end position="202"/>
    </location>
</feature>